<dbReference type="PANTHER" id="PTHR33144">
    <property type="entry name" value="OS10G0409366 PROTEIN-RELATED"/>
    <property type="match status" value="1"/>
</dbReference>
<reference evidence="2" key="2">
    <citation type="submission" date="2021-01" db="UniProtKB">
        <authorList>
            <consortium name="EnsemblPlants"/>
        </authorList>
    </citation>
    <scope>IDENTIFICATION</scope>
</reference>
<evidence type="ECO:0000313" key="2">
    <source>
        <dbReference type="EnsemblPlants" id="QL10p063736:mrna"/>
    </source>
</evidence>
<dbReference type="EMBL" id="LRBV02000010">
    <property type="status" value="NOT_ANNOTATED_CDS"/>
    <property type="molecule type" value="Genomic_DNA"/>
</dbReference>
<feature type="region of interest" description="Disordered" evidence="1">
    <location>
        <begin position="327"/>
        <end position="359"/>
    </location>
</feature>
<dbReference type="Proteomes" id="UP000594261">
    <property type="component" value="Chromosome 10"/>
</dbReference>
<evidence type="ECO:0000256" key="1">
    <source>
        <dbReference type="SAM" id="MobiDB-lite"/>
    </source>
</evidence>
<reference evidence="2 3" key="1">
    <citation type="journal article" date="2016" name="G3 (Bethesda)">
        <title>First Draft Assembly and Annotation of the Genome of a California Endemic Oak Quercus lobata Nee (Fagaceae).</title>
        <authorList>
            <person name="Sork V.L."/>
            <person name="Fitz-Gibbon S.T."/>
            <person name="Puiu D."/>
            <person name="Crepeau M."/>
            <person name="Gugger P.F."/>
            <person name="Sherman R."/>
            <person name="Stevens K."/>
            <person name="Langley C.H."/>
            <person name="Pellegrini M."/>
            <person name="Salzberg S.L."/>
        </authorList>
    </citation>
    <scope>NUCLEOTIDE SEQUENCE [LARGE SCALE GENOMIC DNA]</scope>
    <source>
        <strain evidence="2 3">cv. SW786</strain>
    </source>
</reference>
<evidence type="ECO:0000313" key="3">
    <source>
        <dbReference type="Proteomes" id="UP000594261"/>
    </source>
</evidence>
<dbReference type="EnsemblPlants" id="QL10p063736:mrna">
    <property type="protein sequence ID" value="QL10p063736:mrna"/>
    <property type="gene ID" value="QL10p063736"/>
</dbReference>
<dbReference type="Gramene" id="QL10p063736:mrna">
    <property type="protein sequence ID" value="QL10p063736:mrna"/>
    <property type="gene ID" value="QL10p063736"/>
</dbReference>
<keyword evidence="3" id="KW-1185">Reference proteome</keyword>
<dbReference type="AlphaFoldDB" id="A0A7N2MU87"/>
<name>A0A7N2MU87_QUELO</name>
<dbReference type="InParanoid" id="A0A7N2MU87"/>
<organism evidence="2 3">
    <name type="scientific">Quercus lobata</name>
    <name type="common">Valley oak</name>
    <dbReference type="NCBI Taxonomy" id="97700"/>
    <lineage>
        <taxon>Eukaryota</taxon>
        <taxon>Viridiplantae</taxon>
        <taxon>Streptophyta</taxon>
        <taxon>Embryophyta</taxon>
        <taxon>Tracheophyta</taxon>
        <taxon>Spermatophyta</taxon>
        <taxon>Magnoliopsida</taxon>
        <taxon>eudicotyledons</taxon>
        <taxon>Gunneridae</taxon>
        <taxon>Pentapetalae</taxon>
        <taxon>rosids</taxon>
        <taxon>fabids</taxon>
        <taxon>Fagales</taxon>
        <taxon>Fagaceae</taxon>
        <taxon>Quercus</taxon>
    </lineage>
</organism>
<feature type="compositionally biased region" description="Polar residues" evidence="1">
    <location>
        <begin position="344"/>
        <end position="353"/>
    </location>
</feature>
<protein>
    <submittedName>
        <fullName evidence="2">Uncharacterized protein</fullName>
    </submittedName>
</protein>
<dbReference type="PANTHER" id="PTHR33144:SF48">
    <property type="entry name" value="PLANT TRANSPOSASE (PTTA_EN_SPM FAMILY)"/>
    <property type="match status" value="1"/>
</dbReference>
<sequence>MGGVIGKAANGIGGVIGSAFAAPIKTIFGASCEYAIDTMQSVCLKEAGVKALGSLEEETTLMGLTFGGYLRLKADEESIYQALSTTVGVLDSIEATIAKFFSKQIETVLFILTELRSMFELEDEFLEELELAIALVSTLLDNCSLLSTTLKSSMSVLFVLRRDGRAALTAARLAGGSDSGEIGGRKIDRLREREIDRERERSEWMEDGGGQIDRFGGGVEWVGNRWWPDQLVRWRAWWSTAYDRLSRLELNLYSSVHGWRSERWVLGVSRLVMREGWAEIFKSVMSVSKGGKCTSTSHPSCQGVKERPRSLKISIYKTTHVFSQPQAGSDIGSIANSPPHAGYTNDSAGQSHLTPHRDHGLRRKNYMLNRPVGPMINKHSQPKPQQPILSFNQSYHLLQPQQTTSQAQPSHPQADTAGFKTDLNICNNEDLDNHSPTNSVMGCSNYKSGCPSGPVINNPGPQQQIQEAPECHNNQPCKFGQPIGREAAKLSSFMGTIAQNGYIAPLTYVSWRAVPDAAKEDMWQIFQSSFNIDPKGKSWVMKSLATKWRSFKFHSKG</sequence>
<proteinExistence type="predicted"/>
<accession>A0A7N2MU87</accession>